<dbReference type="Proteomes" id="UP000436088">
    <property type="component" value="Unassembled WGS sequence"/>
</dbReference>
<evidence type="ECO:0000256" key="2">
    <source>
        <dbReference type="ARBA" id="ARBA00023315"/>
    </source>
</evidence>
<sequence>MFMLSRADAERLKHLVTAADDKQQCHISTFVVGCALIWVCLIKSRPLDCRNRFRFSVSMTYLWNCLIAGCVIIQKSEAIGDNGIILAAKALGKRIKAIEKDWTDNGAWSIAEGSKTGCPCLTGVAESPNLRVYETDSGGEGLARLS</sequence>
<evidence type="ECO:0000313" key="3">
    <source>
        <dbReference type="EMBL" id="KAE8724772.1"/>
    </source>
</evidence>
<dbReference type="AlphaFoldDB" id="A0A6A3CC52"/>
<keyword evidence="4" id="KW-1185">Reference proteome</keyword>
<keyword evidence="2" id="KW-0012">Acyltransferase</keyword>
<name>A0A6A3CC52_HIBSY</name>
<dbReference type="GO" id="GO:0016747">
    <property type="term" value="F:acyltransferase activity, transferring groups other than amino-acyl groups"/>
    <property type="evidence" value="ECO:0007669"/>
    <property type="project" value="UniProtKB-ARBA"/>
</dbReference>
<organism evidence="3 4">
    <name type="scientific">Hibiscus syriacus</name>
    <name type="common">Rose of Sharon</name>
    <dbReference type="NCBI Taxonomy" id="106335"/>
    <lineage>
        <taxon>Eukaryota</taxon>
        <taxon>Viridiplantae</taxon>
        <taxon>Streptophyta</taxon>
        <taxon>Embryophyta</taxon>
        <taxon>Tracheophyta</taxon>
        <taxon>Spermatophyta</taxon>
        <taxon>Magnoliopsida</taxon>
        <taxon>eudicotyledons</taxon>
        <taxon>Gunneridae</taxon>
        <taxon>Pentapetalae</taxon>
        <taxon>rosids</taxon>
        <taxon>malvids</taxon>
        <taxon>Malvales</taxon>
        <taxon>Malvaceae</taxon>
        <taxon>Malvoideae</taxon>
        <taxon>Hibiscus</taxon>
    </lineage>
</organism>
<dbReference type="PROSITE" id="PS51257">
    <property type="entry name" value="PROKAR_LIPOPROTEIN"/>
    <property type="match status" value="1"/>
</dbReference>
<accession>A0A6A3CC52</accession>
<dbReference type="InterPro" id="IPR051504">
    <property type="entry name" value="Plant_metabolite_acyltrans"/>
</dbReference>
<dbReference type="InterPro" id="IPR023213">
    <property type="entry name" value="CAT-like_dom_sf"/>
</dbReference>
<dbReference type="Gene3D" id="3.30.559.10">
    <property type="entry name" value="Chloramphenicol acetyltransferase-like domain"/>
    <property type="match status" value="1"/>
</dbReference>
<reference evidence="3" key="1">
    <citation type="submission" date="2019-09" db="EMBL/GenBank/DDBJ databases">
        <title>Draft genome information of white flower Hibiscus syriacus.</title>
        <authorList>
            <person name="Kim Y.-M."/>
        </authorList>
    </citation>
    <scope>NUCLEOTIDE SEQUENCE [LARGE SCALE GENOMIC DNA]</scope>
    <source>
        <strain evidence="3">YM2019G1</strain>
    </source>
</reference>
<comment type="caution">
    <text evidence="3">The sequence shown here is derived from an EMBL/GenBank/DDBJ whole genome shotgun (WGS) entry which is preliminary data.</text>
</comment>
<dbReference type="PANTHER" id="PTHR31625">
    <property type="match status" value="1"/>
</dbReference>
<evidence type="ECO:0000256" key="1">
    <source>
        <dbReference type="ARBA" id="ARBA00022679"/>
    </source>
</evidence>
<keyword evidence="1" id="KW-0808">Transferase</keyword>
<gene>
    <name evidence="3" type="ORF">F3Y22_tig00009942pilonHSYRG00243</name>
</gene>
<protein>
    <submittedName>
        <fullName evidence="3">Uncharacterized protein</fullName>
    </submittedName>
</protein>
<dbReference type="EMBL" id="VEPZ02000454">
    <property type="protein sequence ID" value="KAE8724772.1"/>
    <property type="molecule type" value="Genomic_DNA"/>
</dbReference>
<proteinExistence type="predicted"/>
<evidence type="ECO:0000313" key="4">
    <source>
        <dbReference type="Proteomes" id="UP000436088"/>
    </source>
</evidence>